<evidence type="ECO:0000256" key="4">
    <source>
        <dbReference type="ARBA" id="ARBA00023015"/>
    </source>
</evidence>
<dbReference type="Gene3D" id="3.50.7.10">
    <property type="entry name" value="GroEL"/>
    <property type="match status" value="1"/>
</dbReference>
<dbReference type="NCBIfam" id="TIGR02348">
    <property type="entry name" value="GroEL"/>
    <property type="match status" value="1"/>
</dbReference>
<organism evidence="12 13">
    <name type="scientific">Musa balbisiana</name>
    <name type="common">Banana</name>
    <dbReference type="NCBI Taxonomy" id="52838"/>
    <lineage>
        <taxon>Eukaryota</taxon>
        <taxon>Viridiplantae</taxon>
        <taxon>Streptophyta</taxon>
        <taxon>Embryophyta</taxon>
        <taxon>Tracheophyta</taxon>
        <taxon>Spermatophyta</taxon>
        <taxon>Magnoliopsida</taxon>
        <taxon>Liliopsida</taxon>
        <taxon>Zingiberales</taxon>
        <taxon>Musaceae</taxon>
        <taxon>Musa</taxon>
    </lineage>
</organism>
<dbReference type="NCBIfam" id="NF009489">
    <property type="entry name" value="PRK12851.1"/>
    <property type="match status" value="1"/>
</dbReference>
<gene>
    <name evidence="12" type="ORF">C4D60_Mb11t14950</name>
</gene>
<evidence type="ECO:0000256" key="9">
    <source>
        <dbReference type="RuleBase" id="RU000418"/>
    </source>
</evidence>
<dbReference type="GO" id="GO:0006352">
    <property type="term" value="P:DNA-templated transcription initiation"/>
    <property type="evidence" value="ECO:0007669"/>
    <property type="project" value="InterPro"/>
</dbReference>
<dbReference type="NCBIfam" id="TIGR02937">
    <property type="entry name" value="sigma70-ECF"/>
    <property type="match status" value="1"/>
</dbReference>
<keyword evidence="10" id="KW-0175">Coiled coil</keyword>
<dbReference type="PROSITE" id="PS00296">
    <property type="entry name" value="CHAPERONINS_CPN60"/>
    <property type="match status" value="1"/>
</dbReference>
<name>A0A4S8J4D5_MUSBA</name>
<evidence type="ECO:0000256" key="10">
    <source>
        <dbReference type="SAM" id="Coils"/>
    </source>
</evidence>
<dbReference type="GO" id="GO:0042026">
    <property type="term" value="P:protein refolding"/>
    <property type="evidence" value="ECO:0007669"/>
    <property type="project" value="InterPro"/>
</dbReference>
<dbReference type="InterPro" id="IPR000943">
    <property type="entry name" value="RNA_pol_sigma70"/>
</dbReference>
<dbReference type="InterPro" id="IPR001844">
    <property type="entry name" value="Cpn60/GroEL"/>
</dbReference>
<dbReference type="InterPro" id="IPR007630">
    <property type="entry name" value="RNA_pol_sigma70_r4"/>
</dbReference>
<keyword evidence="4" id="KW-0805">Transcription regulation</keyword>
<dbReference type="PANTHER" id="PTHR45633">
    <property type="entry name" value="60 KDA HEAT SHOCK PROTEIN, MITOCHONDRIAL"/>
    <property type="match status" value="1"/>
</dbReference>
<proteinExistence type="inferred from homology"/>
<feature type="coiled-coil region" evidence="10">
    <location>
        <begin position="378"/>
        <end position="405"/>
    </location>
</feature>
<dbReference type="CDD" id="cd03344">
    <property type="entry name" value="GroEL"/>
    <property type="match status" value="1"/>
</dbReference>
<keyword evidence="5" id="KW-0731">Sigma factor</keyword>
<dbReference type="NCBIfam" id="NF000592">
    <property type="entry name" value="PRK00013.1"/>
    <property type="match status" value="1"/>
</dbReference>
<evidence type="ECO:0000256" key="8">
    <source>
        <dbReference type="ARBA" id="ARBA00023186"/>
    </source>
</evidence>
<dbReference type="InterPro" id="IPR013324">
    <property type="entry name" value="RNA_pol_sigma_r3/r4-like"/>
</dbReference>
<comment type="similarity">
    <text evidence="1 9">Belongs to the chaperonin (HSP60) family.</text>
</comment>
<reference evidence="12 13" key="1">
    <citation type="journal article" date="2019" name="Nat. Plants">
        <title>Genome sequencing of Musa balbisiana reveals subgenome evolution and function divergence in polyploid bananas.</title>
        <authorList>
            <person name="Yao X."/>
        </authorList>
    </citation>
    <scope>NUCLEOTIDE SEQUENCE [LARGE SCALE GENOMIC DNA]</scope>
    <source>
        <strain evidence="13">cv. DH-PKW</strain>
        <tissue evidence="12">Leaves</tissue>
    </source>
</reference>
<evidence type="ECO:0000259" key="11">
    <source>
        <dbReference type="PROSITE" id="PS00716"/>
    </source>
</evidence>
<dbReference type="GO" id="GO:0016987">
    <property type="term" value="F:sigma factor activity"/>
    <property type="evidence" value="ECO:0007669"/>
    <property type="project" value="UniProtKB-KW"/>
</dbReference>
<keyword evidence="8" id="KW-0143">Chaperone</keyword>
<dbReference type="SUPFAM" id="SSF88659">
    <property type="entry name" value="Sigma3 and sigma4 domains of RNA polymerase sigma factors"/>
    <property type="match status" value="2"/>
</dbReference>
<dbReference type="InterPro" id="IPR002423">
    <property type="entry name" value="Cpn60/GroEL/TCP-1"/>
</dbReference>
<dbReference type="Pfam" id="PF04539">
    <property type="entry name" value="Sigma70_r3"/>
    <property type="match status" value="1"/>
</dbReference>
<dbReference type="GO" id="GO:0005524">
    <property type="term" value="F:ATP binding"/>
    <property type="evidence" value="ECO:0007669"/>
    <property type="project" value="UniProtKB-KW"/>
</dbReference>
<dbReference type="EMBL" id="PYDT01000007">
    <property type="protein sequence ID" value="THU56215.1"/>
    <property type="molecule type" value="Genomic_DNA"/>
</dbReference>
<dbReference type="GO" id="GO:0140662">
    <property type="term" value="F:ATP-dependent protein folding chaperone"/>
    <property type="evidence" value="ECO:0007669"/>
    <property type="project" value="InterPro"/>
</dbReference>
<dbReference type="Proteomes" id="UP000317650">
    <property type="component" value="Chromosome 11"/>
</dbReference>
<keyword evidence="2" id="KW-0547">Nucleotide-binding</keyword>
<evidence type="ECO:0000313" key="13">
    <source>
        <dbReference type="Proteomes" id="UP000317650"/>
    </source>
</evidence>
<dbReference type="Gene3D" id="3.30.260.10">
    <property type="entry name" value="TCP-1-like chaperonin intermediate domain"/>
    <property type="match status" value="1"/>
</dbReference>
<dbReference type="InterPro" id="IPR014284">
    <property type="entry name" value="RNA_pol_sigma-70_dom"/>
</dbReference>
<dbReference type="InterPro" id="IPR027410">
    <property type="entry name" value="TCP-1-like_intermed_sf"/>
</dbReference>
<dbReference type="Pfam" id="PF04542">
    <property type="entry name" value="Sigma70_r2"/>
    <property type="match status" value="1"/>
</dbReference>
<dbReference type="InterPro" id="IPR027413">
    <property type="entry name" value="GROEL-like_equatorial_sf"/>
</dbReference>
<evidence type="ECO:0000256" key="1">
    <source>
        <dbReference type="ARBA" id="ARBA00006607"/>
    </source>
</evidence>
<evidence type="ECO:0000256" key="3">
    <source>
        <dbReference type="ARBA" id="ARBA00022840"/>
    </source>
</evidence>
<dbReference type="SUPFAM" id="SSF52029">
    <property type="entry name" value="GroEL apical domain-like"/>
    <property type="match status" value="1"/>
</dbReference>
<dbReference type="Gene3D" id="1.10.560.10">
    <property type="entry name" value="GroEL-like equatorial domain"/>
    <property type="match status" value="1"/>
</dbReference>
<dbReference type="SUPFAM" id="SSF88946">
    <property type="entry name" value="Sigma2 domain of RNA polymerase sigma factors"/>
    <property type="match status" value="1"/>
</dbReference>
<dbReference type="STRING" id="52838.A0A4S8J4D5"/>
<dbReference type="Pfam" id="PF00118">
    <property type="entry name" value="Cpn60_TCP1"/>
    <property type="match status" value="1"/>
</dbReference>
<dbReference type="CDD" id="cd06171">
    <property type="entry name" value="Sigma70_r4"/>
    <property type="match status" value="1"/>
</dbReference>
<keyword evidence="13" id="KW-1185">Reference proteome</keyword>
<evidence type="ECO:0000256" key="6">
    <source>
        <dbReference type="ARBA" id="ARBA00023125"/>
    </source>
</evidence>
<dbReference type="Gene3D" id="1.20.120.1810">
    <property type="match status" value="1"/>
</dbReference>
<sequence length="1017" mass="112176">MASANAISAASIRSSPLQESLRGRVSQRRGHDGHRQLVVRSMAKDIAFDQSSRSSLQSGVEKLANAVGVTLGPRGRNVVLDEYGAPKVVNDGVTIARAIELADPMVNAGAALIREVASKTNDYAGDGTTTASVLARKIIKLGLLSVTSGANPVSIKKGIDKTVNGLVEELEKKARPVKGPSDIKAIASISSGNDKFIGTMIADAIDKVGPDGVLSIESSSSFETTVDVEEGMEIDRGFVSPQFVTNPEKLLVEFENAKVLITDHKISTIKEIIPLLEKTTQLRAPLLIIAEDVTGEALTTLVVNKLRGILNVAAIKAPSFGERRKAFLQDIAIVTGAEFQAKDLGLLIENVSVEQLGTARKITVSQTSTTIIADAASKDEIQARIAQLKKELAEADSVYDSEKLAERIAKLSGGVAVIKVSAATETELEDRKLRIEDAKNATFAAIEEGIVPGGGAALVHLSTVIPAIKDKLEDADERIGADIVQKALVAPTTLIAHNAGVEGEVVVEKIKDGEWEATPDKWLTEAGRSCSEEREKHEFNQYLRYLECQLSYQPSLWYPFPPLDEEKQSLPVSVGPEETSTCVSGDSSAMQVENTKDCITPADVLALAKKAMIASKIAASLVEQSNILGIEVDKSNFLGFDEGSNDDTLFKEETTVRSRKLLERRSKKRKVSKNPNNFVHHVASSMTINQSKKIDKRLDSNDPLRFFLWGPETKQLLTVKEEKDLFVKIEASNLMRLEEVKERLQSQSDREPTLAEWAQTVGMSCQDLQSCLSSGRRNREKMIYANFRLVVHVARQYEGKGLNIQDLLQEGSRGLMKSLEKFKPRAGCRFPTYAYWWIRQSIKKAIFQNSRTIRLPENVFARLKSIREARRLCIQEGLLPTNEEIAKRVGITVQKLENLLLNSRNPISIQRRPWLDQDVTCQETVADPKIENPDLVIAKQMMRQHVRNLLNILKPRERVIVQYRFGIRCSEQKSLSEIGAMYGLSKERVRQLESQALGKLGKCLQSQGLEAYLDLLI</sequence>
<dbReference type="AlphaFoldDB" id="A0A4S8J4D5"/>
<dbReference type="InterPro" id="IPR013325">
    <property type="entry name" value="RNA_pol_sigma_r2"/>
</dbReference>
<keyword evidence="6" id="KW-0238">DNA-binding</keyword>
<protein>
    <recommendedName>
        <fullName evidence="11">RNA polymerase sigma-70 domain-containing protein</fullName>
    </recommendedName>
</protein>
<dbReference type="InterPro" id="IPR018370">
    <property type="entry name" value="Chaperonin_Cpn60_CS"/>
</dbReference>
<dbReference type="GO" id="GO:0003677">
    <property type="term" value="F:DNA binding"/>
    <property type="evidence" value="ECO:0007669"/>
    <property type="project" value="UniProtKB-KW"/>
</dbReference>
<dbReference type="PROSITE" id="PS00716">
    <property type="entry name" value="SIGMA70_2"/>
    <property type="match status" value="1"/>
</dbReference>
<keyword evidence="7" id="KW-0804">Transcription</keyword>
<dbReference type="NCBIfam" id="NF009488">
    <property type="entry name" value="PRK12850.1"/>
    <property type="match status" value="1"/>
</dbReference>
<dbReference type="Pfam" id="PF04545">
    <property type="entry name" value="Sigma70_r4"/>
    <property type="match status" value="1"/>
</dbReference>
<dbReference type="PRINTS" id="PR00298">
    <property type="entry name" value="CHAPERONIN60"/>
</dbReference>
<dbReference type="Gene3D" id="1.10.10.10">
    <property type="entry name" value="Winged helix-like DNA-binding domain superfamily/Winged helix DNA-binding domain"/>
    <property type="match status" value="2"/>
</dbReference>
<dbReference type="FunFam" id="3.50.7.10:FF:000001">
    <property type="entry name" value="60 kDa chaperonin"/>
    <property type="match status" value="1"/>
</dbReference>
<evidence type="ECO:0000256" key="7">
    <source>
        <dbReference type="ARBA" id="ARBA00023163"/>
    </source>
</evidence>
<dbReference type="InterPro" id="IPR036388">
    <property type="entry name" value="WH-like_DNA-bd_sf"/>
</dbReference>
<comment type="caution">
    <text evidence="12">The sequence shown here is derived from an EMBL/GenBank/DDBJ whole genome shotgun (WGS) entry which is preliminary data.</text>
</comment>
<dbReference type="NCBIfam" id="NF009487">
    <property type="entry name" value="PRK12849.1"/>
    <property type="match status" value="1"/>
</dbReference>
<dbReference type="SUPFAM" id="SSF48592">
    <property type="entry name" value="GroEL equatorial domain-like"/>
    <property type="match status" value="2"/>
</dbReference>
<evidence type="ECO:0000313" key="12">
    <source>
        <dbReference type="EMBL" id="THU56215.1"/>
    </source>
</evidence>
<dbReference type="InterPro" id="IPR007624">
    <property type="entry name" value="RNA_pol_sigma70_r3"/>
</dbReference>
<dbReference type="InterPro" id="IPR007627">
    <property type="entry name" value="RNA_pol_sigma70_r2"/>
</dbReference>
<evidence type="ECO:0000256" key="2">
    <source>
        <dbReference type="ARBA" id="ARBA00022741"/>
    </source>
</evidence>
<dbReference type="InterPro" id="IPR027409">
    <property type="entry name" value="GroEL-like_apical_dom_sf"/>
</dbReference>
<keyword evidence="3" id="KW-0067">ATP-binding</keyword>
<accession>A0A4S8J4D5</accession>
<evidence type="ECO:0000256" key="5">
    <source>
        <dbReference type="ARBA" id="ARBA00023082"/>
    </source>
</evidence>
<feature type="domain" description="RNA polymerase sigma-70" evidence="11">
    <location>
        <begin position="974"/>
        <end position="1000"/>
    </location>
</feature>